<accession>A0A120HWZ9</accession>
<dbReference type="PROSITE" id="PS00238">
    <property type="entry name" value="OPSIN"/>
    <property type="match status" value="1"/>
</dbReference>
<dbReference type="GO" id="GO:0016020">
    <property type="term" value="C:membrane"/>
    <property type="evidence" value="ECO:0007669"/>
    <property type="project" value="UniProtKB-SubCell"/>
</dbReference>
<dbReference type="PRINTS" id="PR00237">
    <property type="entry name" value="GPCRRHODOPSN"/>
</dbReference>
<dbReference type="Pfam" id="PF00001">
    <property type="entry name" value="7tm_1"/>
    <property type="match status" value="1"/>
</dbReference>
<keyword evidence="6 14" id="KW-1133">Transmembrane helix</keyword>
<dbReference type="PROSITE" id="PS50262">
    <property type="entry name" value="G_PROTEIN_RECEP_F1_2"/>
    <property type="match status" value="1"/>
</dbReference>
<evidence type="ECO:0000256" key="11">
    <source>
        <dbReference type="ARBA" id="ARBA00023224"/>
    </source>
</evidence>
<keyword evidence="11 12" id="KW-0807">Transducer</keyword>
<evidence type="ECO:0000259" key="15">
    <source>
        <dbReference type="PROSITE" id="PS50262"/>
    </source>
</evidence>
<evidence type="ECO:0000256" key="5">
    <source>
        <dbReference type="ARBA" id="ARBA00022925"/>
    </source>
</evidence>
<name>A0A120HWZ9_9MOLL</name>
<dbReference type="InterPro" id="IPR027430">
    <property type="entry name" value="Retinal_BS"/>
</dbReference>
<keyword evidence="10 12" id="KW-0675">Receptor</keyword>
<evidence type="ECO:0000256" key="8">
    <source>
        <dbReference type="ARBA" id="ARBA00023040"/>
    </source>
</evidence>
<proteinExistence type="evidence at transcript level"/>
<reference evidence="16" key="1">
    <citation type="journal article" date="2015" name="Evodevo">
        <title>Posterior eyespots in larval chitons have a molecular identity similar to anterior cerebral eyes in other bilaterians.</title>
        <authorList>
            <person name="Voecking O."/>
            <person name="Kourtesis I."/>
            <person name="Hausen H."/>
        </authorList>
    </citation>
    <scope>NUCLEOTIDE SEQUENCE</scope>
</reference>
<dbReference type="PANTHER" id="PTHR24240">
    <property type="entry name" value="OPSIN"/>
    <property type="match status" value="1"/>
</dbReference>
<dbReference type="Gene3D" id="1.20.1070.10">
    <property type="entry name" value="Rhodopsin 7-helix transmembrane proteins"/>
    <property type="match status" value="1"/>
</dbReference>
<evidence type="ECO:0000256" key="14">
    <source>
        <dbReference type="SAM" id="Phobius"/>
    </source>
</evidence>
<keyword evidence="5" id="KW-0681">Retinal protein</keyword>
<dbReference type="GO" id="GO:0007602">
    <property type="term" value="P:phototransduction"/>
    <property type="evidence" value="ECO:0007669"/>
    <property type="project" value="UniProtKB-KW"/>
</dbReference>
<feature type="transmembrane region" description="Helical" evidence="14">
    <location>
        <begin position="12"/>
        <end position="29"/>
    </location>
</feature>
<keyword evidence="8 12" id="KW-0297">G-protein coupled receptor</keyword>
<dbReference type="EMBL" id="KU193716">
    <property type="protein sequence ID" value="AMB26726.1"/>
    <property type="molecule type" value="mRNA"/>
</dbReference>
<evidence type="ECO:0000256" key="4">
    <source>
        <dbReference type="ARBA" id="ARBA00022692"/>
    </source>
</evidence>
<evidence type="ECO:0000256" key="10">
    <source>
        <dbReference type="ARBA" id="ARBA00023170"/>
    </source>
</evidence>
<keyword evidence="4 12" id="KW-0812">Transmembrane</keyword>
<dbReference type="GO" id="GO:0004930">
    <property type="term" value="F:G protein-coupled receptor activity"/>
    <property type="evidence" value="ECO:0007669"/>
    <property type="project" value="UniProtKB-KW"/>
</dbReference>
<feature type="non-terminal residue" evidence="16">
    <location>
        <position position="302"/>
    </location>
</feature>
<evidence type="ECO:0000256" key="2">
    <source>
        <dbReference type="ARBA" id="ARBA00022543"/>
    </source>
</evidence>
<evidence type="ECO:0000256" key="7">
    <source>
        <dbReference type="ARBA" id="ARBA00022991"/>
    </source>
</evidence>
<feature type="compositionally biased region" description="Low complexity" evidence="13">
    <location>
        <begin position="285"/>
        <end position="296"/>
    </location>
</feature>
<feature type="non-terminal residue" evidence="16">
    <location>
        <position position="1"/>
    </location>
</feature>
<keyword evidence="3" id="KW-0716">Sensory transduction</keyword>
<feature type="transmembrane region" description="Helical" evidence="14">
    <location>
        <begin position="50"/>
        <end position="76"/>
    </location>
</feature>
<dbReference type="AlphaFoldDB" id="A0A120HWZ9"/>
<evidence type="ECO:0000256" key="3">
    <source>
        <dbReference type="ARBA" id="ARBA00022606"/>
    </source>
</evidence>
<evidence type="ECO:0000256" key="1">
    <source>
        <dbReference type="ARBA" id="ARBA00004141"/>
    </source>
</evidence>
<evidence type="ECO:0000256" key="13">
    <source>
        <dbReference type="SAM" id="MobiDB-lite"/>
    </source>
</evidence>
<evidence type="ECO:0000256" key="9">
    <source>
        <dbReference type="ARBA" id="ARBA00023136"/>
    </source>
</evidence>
<dbReference type="InterPro" id="IPR017452">
    <property type="entry name" value="GPCR_Rhodpsn_7TM"/>
</dbReference>
<protein>
    <submittedName>
        <fullName evidence="16">R-opsin</fullName>
    </submittedName>
</protein>
<feature type="domain" description="G-protein coupled receptors family 1 profile" evidence="15">
    <location>
        <begin position="1"/>
        <end position="212"/>
    </location>
</feature>
<feature type="transmembrane region" description="Helical" evidence="14">
    <location>
        <begin position="159"/>
        <end position="181"/>
    </location>
</feature>
<organism evidence="16">
    <name type="scientific">Leptochiton asellus</name>
    <dbReference type="NCBI Taxonomy" id="211853"/>
    <lineage>
        <taxon>Eukaryota</taxon>
        <taxon>Metazoa</taxon>
        <taxon>Spiralia</taxon>
        <taxon>Lophotrochozoa</taxon>
        <taxon>Mollusca</taxon>
        <taxon>Polyplacophora</taxon>
        <taxon>Neoloricata</taxon>
        <taxon>Lepidopleurida</taxon>
        <taxon>Lepidopleuridae</taxon>
        <taxon>Leptochiton</taxon>
    </lineage>
</organism>
<comment type="subcellular location">
    <subcellularLocation>
        <location evidence="1">Membrane</location>
        <topology evidence="1">Multi-pass membrane protein</topology>
    </subcellularLocation>
</comment>
<feature type="transmembrane region" description="Helical" evidence="14">
    <location>
        <begin position="96"/>
        <end position="118"/>
    </location>
</feature>
<dbReference type="PROSITE" id="PS00237">
    <property type="entry name" value="G_PROTEIN_RECEP_F1_1"/>
    <property type="match status" value="1"/>
</dbReference>
<dbReference type="InterPro" id="IPR050125">
    <property type="entry name" value="GPCR_opsins"/>
</dbReference>
<evidence type="ECO:0000313" key="16">
    <source>
        <dbReference type="EMBL" id="AMB26726.1"/>
    </source>
</evidence>
<dbReference type="SUPFAM" id="SSF81321">
    <property type="entry name" value="Family A G protein-coupled receptor-like"/>
    <property type="match status" value="1"/>
</dbReference>
<feature type="region of interest" description="Disordered" evidence="13">
    <location>
        <begin position="276"/>
        <end position="302"/>
    </location>
</feature>
<comment type="similarity">
    <text evidence="12">Belongs to the G-protein coupled receptor 1 family.</text>
</comment>
<keyword evidence="2" id="KW-0600">Photoreceptor protein</keyword>
<dbReference type="InterPro" id="IPR000276">
    <property type="entry name" value="GPCR_Rhodpsn"/>
</dbReference>
<keyword evidence="9 14" id="KW-0472">Membrane</keyword>
<keyword evidence="7" id="KW-0157">Chromophore</keyword>
<evidence type="ECO:0000256" key="6">
    <source>
        <dbReference type="ARBA" id="ARBA00022989"/>
    </source>
</evidence>
<dbReference type="GO" id="GO:0009881">
    <property type="term" value="F:photoreceptor activity"/>
    <property type="evidence" value="ECO:0007669"/>
    <property type="project" value="UniProtKB-KW"/>
</dbReference>
<sequence length="302" mass="33928">MGKAACELYGLAGGIFGLMSINTMTMIAIDRFLVIARPISVMRKMGHKRAFFMIMLIWVWSLLWATPPIFGWGAYVPEGFLTSCSYDYLTRTDHNRSFIICMYSFDFVLPVSIIFYCYTKIVKAVADHEKEMHNMAKRLNAKDIRQGDDQRTELKTAKIAFITIMLFLLSWTPYAVVALIGEFGPAQYVTPYAAEIPVMFAKASAMYNPIVYSLSHPKFRAVLNEKFPWLMICCKPKKKVRRDTTTRGDGLSRADSNTSYVPGMSEVSNISDVIEMTEEPPKPAAPAVPKNPTATPSVAAPR</sequence>
<evidence type="ECO:0000256" key="12">
    <source>
        <dbReference type="RuleBase" id="RU000688"/>
    </source>
</evidence>